<feature type="compositionally biased region" description="Polar residues" evidence="16">
    <location>
        <begin position="489"/>
        <end position="503"/>
    </location>
</feature>
<dbReference type="InterPro" id="IPR036020">
    <property type="entry name" value="WW_dom_sf"/>
</dbReference>
<protein>
    <recommendedName>
        <fullName evidence="4">Histone-lysine N-methyltransferase, H3 lysine-36 specific</fullName>
        <ecNumber evidence="3">2.1.1.359</ecNumber>
    </recommendedName>
    <alternativeName>
        <fullName evidence="13">SET domain-containing protein 2</fullName>
    </alternativeName>
</protein>
<comment type="subcellular location">
    <subcellularLocation>
        <location evidence="2">Chromosome</location>
    </subcellularLocation>
    <subcellularLocation>
        <location evidence="1">Nucleus</location>
    </subcellularLocation>
</comment>
<organism evidence="20 21">
    <name type="scientific">Lachancea mirantina</name>
    <dbReference type="NCBI Taxonomy" id="1230905"/>
    <lineage>
        <taxon>Eukaryota</taxon>
        <taxon>Fungi</taxon>
        <taxon>Dikarya</taxon>
        <taxon>Ascomycota</taxon>
        <taxon>Saccharomycotina</taxon>
        <taxon>Saccharomycetes</taxon>
        <taxon>Saccharomycetales</taxon>
        <taxon>Saccharomycetaceae</taxon>
        <taxon>Lachancea</taxon>
    </lineage>
</organism>
<dbReference type="EC" id="2.1.1.359" evidence="3"/>
<feature type="domain" description="SET" evidence="17">
    <location>
        <begin position="112"/>
        <end position="229"/>
    </location>
</feature>
<evidence type="ECO:0000256" key="12">
    <source>
        <dbReference type="ARBA" id="ARBA00023242"/>
    </source>
</evidence>
<keyword evidence="11" id="KW-0804">Transcription</keyword>
<dbReference type="InterPro" id="IPR013257">
    <property type="entry name" value="SRI"/>
</dbReference>
<dbReference type="EMBL" id="LT598469">
    <property type="protein sequence ID" value="SCV00952.1"/>
    <property type="molecule type" value="Genomic_DNA"/>
</dbReference>
<evidence type="ECO:0000256" key="15">
    <source>
        <dbReference type="SAM" id="Coils"/>
    </source>
</evidence>
<evidence type="ECO:0000313" key="20">
    <source>
        <dbReference type="EMBL" id="SCV00952.1"/>
    </source>
</evidence>
<keyword evidence="9" id="KW-0949">S-adenosyl-L-methionine</keyword>
<feature type="domain" description="Post-SET" evidence="18">
    <location>
        <begin position="236"/>
        <end position="252"/>
    </location>
</feature>
<dbReference type="OrthoDB" id="422362at2759"/>
<evidence type="ECO:0000256" key="11">
    <source>
        <dbReference type="ARBA" id="ARBA00023163"/>
    </source>
</evidence>
<keyword evidence="7" id="KW-0489">Methyltransferase</keyword>
<dbReference type="SMART" id="SM00508">
    <property type="entry name" value="PostSET"/>
    <property type="match status" value="1"/>
</dbReference>
<dbReference type="GO" id="GO:0006355">
    <property type="term" value="P:regulation of DNA-templated transcription"/>
    <property type="evidence" value="ECO:0007669"/>
    <property type="project" value="InterPro"/>
</dbReference>
<keyword evidence="10" id="KW-0805">Transcription regulation</keyword>
<dbReference type="Pfam" id="PF00856">
    <property type="entry name" value="SET"/>
    <property type="match status" value="1"/>
</dbReference>
<dbReference type="GO" id="GO:0032259">
    <property type="term" value="P:methylation"/>
    <property type="evidence" value="ECO:0007669"/>
    <property type="project" value="UniProtKB-KW"/>
</dbReference>
<dbReference type="GO" id="GO:0005634">
    <property type="term" value="C:nucleus"/>
    <property type="evidence" value="ECO:0007669"/>
    <property type="project" value="UniProtKB-SubCell"/>
</dbReference>
<evidence type="ECO:0000259" key="17">
    <source>
        <dbReference type="PROSITE" id="PS50280"/>
    </source>
</evidence>
<dbReference type="STRING" id="1230905.A0A1G4K9X5"/>
<feature type="coiled-coil region" evidence="15">
    <location>
        <begin position="524"/>
        <end position="599"/>
    </location>
</feature>
<reference evidence="20 21" key="1">
    <citation type="submission" date="2016-03" db="EMBL/GenBank/DDBJ databases">
        <authorList>
            <person name="Devillers H."/>
        </authorList>
    </citation>
    <scope>NUCLEOTIDE SEQUENCE [LARGE SCALE GENOMIC DNA]</scope>
    <source>
        <strain evidence="20">CBS 11717</strain>
    </source>
</reference>
<keyword evidence="12" id="KW-0539">Nucleus</keyword>
<evidence type="ECO:0000256" key="4">
    <source>
        <dbReference type="ARBA" id="ARBA00018028"/>
    </source>
</evidence>
<dbReference type="PROSITE" id="PS51568">
    <property type="entry name" value="SAM_MT43_SET2_1"/>
    <property type="match status" value="1"/>
</dbReference>
<feature type="domain" description="AWS" evidence="19">
    <location>
        <begin position="55"/>
        <end position="110"/>
    </location>
</feature>
<evidence type="ECO:0000256" key="10">
    <source>
        <dbReference type="ARBA" id="ARBA00023015"/>
    </source>
</evidence>
<feature type="region of interest" description="Disordered" evidence="16">
    <location>
        <begin position="645"/>
        <end position="667"/>
    </location>
</feature>
<dbReference type="FunFam" id="2.170.270.10:FF:000033">
    <property type="entry name" value="Histone-lysine N-methyltransferase"/>
    <property type="match status" value="1"/>
</dbReference>
<name>A0A1G4K9X5_9SACH</name>
<proteinExistence type="predicted"/>
<dbReference type="GO" id="GO:0140955">
    <property type="term" value="F:histone H3K36 trimethyltransferase activity"/>
    <property type="evidence" value="ECO:0007669"/>
    <property type="project" value="UniProtKB-EC"/>
</dbReference>
<keyword evidence="6" id="KW-0678">Repressor</keyword>
<feature type="region of interest" description="Disordered" evidence="16">
    <location>
        <begin position="475"/>
        <end position="521"/>
    </location>
</feature>
<dbReference type="InterPro" id="IPR001202">
    <property type="entry name" value="WW_dom"/>
</dbReference>
<sequence>MSDTKVSSPAINSSSNVGHRKFLDEANKTDEALRTFTELKKCAYAYKDLGNANSNDFMECDCYEEFENGINYACGESSDCINRLTLIECVNGECGSCGDNCQNQRFQKCQYADIAVFKTQKKGYGVRCEEDIEAHQFIYEYIGEVITEDRFRERMIQYDQEGLKHFYFMMLQSGEFIDATKKGSLARFCNHSCNPNAYVSKWSVDGKLRMGIFANRNITKGEEITFDYNVDRYGATAQPCYCEEPNCIGFLGGKTQTDAASLLPQNYADALGVNPSTEKKWIKAKKAAGEKILKSEKDNINVEFVKHLELQPCESFEDVSKVMGVLLQLDDELIARRLTERLFLTKDQALHFQIIKLHGYRCFAKLLTTFRDDIDFCTELLEYLEGLPKTTKNGIVSSRLGNVIEDLSPVPEFSNICQNLLAKWATFETYKRITKKDISDSGDRKLDLRRIRLPPGWEIIHENGRPVYFNAEQQTKLNEPPTGEVKALQNGTSNRSRESSSFGENLGGGTFAKKRPALDQETYEKKKKQRLDMQIKELEKVKEEELRQLKAKLELENEKKSELERIIAEANQQKEQEREENQKRLMEQEEKRLKRLQQTKGDHLTHRWNKFFAGFVPNMIKHYEKDLSREHIKECARDIARILSGKELKKNGQKGPPNELSKEKRKKVKEFTQVYMDKFCQRRSEKTKKRSA</sequence>
<dbReference type="Proteomes" id="UP000191024">
    <property type="component" value="Chromosome G"/>
</dbReference>
<dbReference type="InterPro" id="IPR038190">
    <property type="entry name" value="SRI_sf"/>
</dbReference>
<evidence type="ECO:0000313" key="21">
    <source>
        <dbReference type="Proteomes" id="UP000191024"/>
    </source>
</evidence>
<dbReference type="Gene3D" id="1.10.1740.100">
    <property type="entry name" value="Set2, Rpb1 interacting domain"/>
    <property type="match status" value="1"/>
</dbReference>
<dbReference type="Pfam" id="PF18507">
    <property type="entry name" value="WW_1"/>
    <property type="match status" value="1"/>
</dbReference>
<dbReference type="InterPro" id="IPR050777">
    <property type="entry name" value="SET2_Histone-Lys_MeTrsfase"/>
</dbReference>
<dbReference type="GO" id="GO:0005694">
    <property type="term" value="C:chromosome"/>
    <property type="evidence" value="ECO:0007669"/>
    <property type="project" value="UniProtKB-SubCell"/>
</dbReference>
<dbReference type="SMART" id="SM00570">
    <property type="entry name" value="AWS"/>
    <property type="match status" value="1"/>
</dbReference>
<dbReference type="PROSITE" id="PS51215">
    <property type="entry name" value="AWS"/>
    <property type="match status" value="1"/>
</dbReference>
<dbReference type="SMART" id="SM00317">
    <property type="entry name" value="SET"/>
    <property type="match status" value="1"/>
</dbReference>
<evidence type="ECO:0000256" key="14">
    <source>
        <dbReference type="ARBA" id="ARBA00047545"/>
    </source>
</evidence>
<evidence type="ECO:0000256" key="8">
    <source>
        <dbReference type="ARBA" id="ARBA00022679"/>
    </source>
</evidence>
<dbReference type="Pfam" id="PF17907">
    <property type="entry name" value="AWS"/>
    <property type="match status" value="1"/>
</dbReference>
<evidence type="ECO:0000256" key="7">
    <source>
        <dbReference type="ARBA" id="ARBA00022603"/>
    </source>
</evidence>
<dbReference type="AlphaFoldDB" id="A0A1G4K9X5"/>
<keyword evidence="15" id="KW-0175">Coiled coil</keyword>
<dbReference type="InterPro" id="IPR044437">
    <property type="entry name" value="SETD2/Set2_SET"/>
</dbReference>
<dbReference type="InterPro" id="IPR001214">
    <property type="entry name" value="SET_dom"/>
</dbReference>
<dbReference type="InterPro" id="IPR046341">
    <property type="entry name" value="SET_dom_sf"/>
</dbReference>
<evidence type="ECO:0000256" key="9">
    <source>
        <dbReference type="ARBA" id="ARBA00022691"/>
    </source>
</evidence>
<dbReference type="Gene3D" id="2.170.270.10">
    <property type="entry name" value="SET domain"/>
    <property type="match status" value="1"/>
</dbReference>
<evidence type="ECO:0000256" key="5">
    <source>
        <dbReference type="ARBA" id="ARBA00022454"/>
    </source>
</evidence>
<dbReference type="PANTHER" id="PTHR22884">
    <property type="entry name" value="SET DOMAIN PROTEINS"/>
    <property type="match status" value="1"/>
</dbReference>
<dbReference type="SUPFAM" id="SSF51045">
    <property type="entry name" value="WW domain"/>
    <property type="match status" value="1"/>
</dbReference>
<dbReference type="InterPro" id="IPR006560">
    <property type="entry name" value="AWS_dom"/>
</dbReference>
<keyword evidence="8" id="KW-0808">Transferase</keyword>
<dbReference type="PROSITE" id="PS50868">
    <property type="entry name" value="POST_SET"/>
    <property type="match status" value="1"/>
</dbReference>
<keyword evidence="5" id="KW-0158">Chromosome</keyword>
<dbReference type="Pfam" id="PF08236">
    <property type="entry name" value="SRI"/>
    <property type="match status" value="1"/>
</dbReference>
<dbReference type="CDD" id="cd19172">
    <property type="entry name" value="SET_SETD2"/>
    <property type="match status" value="1"/>
</dbReference>
<evidence type="ECO:0000256" key="2">
    <source>
        <dbReference type="ARBA" id="ARBA00004286"/>
    </source>
</evidence>
<dbReference type="PROSITE" id="PS50280">
    <property type="entry name" value="SET"/>
    <property type="match status" value="1"/>
</dbReference>
<dbReference type="InterPro" id="IPR025788">
    <property type="entry name" value="Set2_fungi"/>
</dbReference>
<dbReference type="SUPFAM" id="SSF82199">
    <property type="entry name" value="SET domain"/>
    <property type="match status" value="1"/>
</dbReference>
<comment type="catalytic activity">
    <reaction evidence="14">
        <text>L-lysyl(36)-[histone H3] + 3 S-adenosyl-L-methionine = N(6),N(6),N(6)-trimethyl-L-lysyl(36)-[histone H3] + 3 S-adenosyl-L-homocysteine + 3 H(+)</text>
        <dbReference type="Rhea" id="RHEA:60324"/>
        <dbReference type="Rhea" id="RHEA-COMP:9785"/>
        <dbReference type="Rhea" id="RHEA-COMP:15536"/>
        <dbReference type="ChEBI" id="CHEBI:15378"/>
        <dbReference type="ChEBI" id="CHEBI:29969"/>
        <dbReference type="ChEBI" id="CHEBI:57856"/>
        <dbReference type="ChEBI" id="CHEBI:59789"/>
        <dbReference type="ChEBI" id="CHEBI:61961"/>
        <dbReference type="EC" id="2.1.1.359"/>
    </reaction>
</comment>
<evidence type="ECO:0000256" key="16">
    <source>
        <dbReference type="SAM" id="MobiDB-lite"/>
    </source>
</evidence>
<accession>A0A1G4K9X5</accession>
<evidence type="ECO:0000256" key="6">
    <source>
        <dbReference type="ARBA" id="ARBA00022491"/>
    </source>
</evidence>
<keyword evidence="21" id="KW-1185">Reference proteome</keyword>
<evidence type="ECO:0000259" key="19">
    <source>
        <dbReference type="PROSITE" id="PS51215"/>
    </source>
</evidence>
<dbReference type="InterPro" id="IPR003616">
    <property type="entry name" value="Post-SET_dom"/>
</dbReference>
<gene>
    <name evidence="20" type="ORF">LAMI_0G08350G</name>
</gene>
<evidence type="ECO:0000256" key="13">
    <source>
        <dbReference type="ARBA" id="ARBA00030091"/>
    </source>
</evidence>
<evidence type="ECO:0000256" key="3">
    <source>
        <dbReference type="ARBA" id="ARBA00012178"/>
    </source>
</evidence>
<evidence type="ECO:0000256" key="1">
    <source>
        <dbReference type="ARBA" id="ARBA00004123"/>
    </source>
</evidence>
<dbReference type="SMART" id="SM00456">
    <property type="entry name" value="WW"/>
    <property type="match status" value="1"/>
</dbReference>
<evidence type="ECO:0000259" key="18">
    <source>
        <dbReference type="PROSITE" id="PS50868"/>
    </source>
</evidence>